<dbReference type="InterPro" id="IPR013783">
    <property type="entry name" value="Ig-like_fold"/>
</dbReference>
<dbReference type="InterPro" id="IPR050991">
    <property type="entry name" value="ECM_Regulatory_Proteins"/>
</dbReference>
<dbReference type="PANTHER" id="PTHR46708:SF1">
    <property type="entry name" value="TENASCIN"/>
    <property type="match status" value="1"/>
</dbReference>
<proteinExistence type="predicted"/>
<name>A0ABV0MW67_9TELE</name>
<keyword evidence="1" id="KW-0677">Repeat</keyword>
<evidence type="ECO:0000313" key="4">
    <source>
        <dbReference type="Proteomes" id="UP001476798"/>
    </source>
</evidence>
<dbReference type="EMBL" id="JAHRIO010011563">
    <property type="protein sequence ID" value="MEQ2162312.1"/>
    <property type="molecule type" value="Genomic_DNA"/>
</dbReference>
<dbReference type="InterPro" id="IPR003961">
    <property type="entry name" value="FN3_dom"/>
</dbReference>
<dbReference type="InterPro" id="IPR036116">
    <property type="entry name" value="FN3_sf"/>
</dbReference>
<dbReference type="PANTHER" id="PTHR46708">
    <property type="entry name" value="TENASCIN"/>
    <property type="match status" value="1"/>
</dbReference>
<dbReference type="PROSITE" id="PS50853">
    <property type="entry name" value="FN3"/>
    <property type="match status" value="1"/>
</dbReference>
<organism evidence="3 4">
    <name type="scientific">Goodea atripinnis</name>
    <dbReference type="NCBI Taxonomy" id="208336"/>
    <lineage>
        <taxon>Eukaryota</taxon>
        <taxon>Metazoa</taxon>
        <taxon>Chordata</taxon>
        <taxon>Craniata</taxon>
        <taxon>Vertebrata</taxon>
        <taxon>Euteleostomi</taxon>
        <taxon>Actinopterygii</taxon>
        <taxon>Neopterygii</taxon>
        <taxon>Teleostei</taxon>
        <taxon>Neoteleostei</taxon>
        <taxon>Acanthomorphata</taxon>
        <taxon>Ovalentaria</taxon>
        <taxon>Atherinomorphae</taxon>
        <taxon>Cyprinodontiformes</taxon>
        <taxon>Goodeidae</taxon>
        <taxon>Goodea</taxon>
    </lineage>
</organism>
<reference evidence="3 4" key="1">
    <citation type="submission" date="2021-06" db="EMBL/GenBank/DDBJ databases">
        <authorList>
            <person name="Palmer J.M."/>
        </authorList>
    </citation>
    <scope>NUCLEOTIDE SEQUENCE [LARGE SCALE GENOMIC DNA]</scope>
    <source>
        <strain evidence="3 4">GA_2019</strain>
        <tissue evidence="3">Muscle</tissue>
    </source>
</reference>
<keyword evidence="4" id="KW-1185">Reference proteome</keyword>
<accession>A0ABV0MW67</accession>
<dbReference type="CDD" id="cd00063">
    <property type="entry name" value="FN3"/>
    <property type="match status" value="2"/>
</dbReference>
<evidence type="ECO:0000313" key="3">
    <source>
        <dbReference type="EMBL" id="MEQ2162312.1"/>
    </source>
</evidence>
<evidence type="ECO:0000259" key="2">
    <source>
        <dbReference type="PROSITE" id="PS50853"/>
    </source>
</evidence>
<dbReference type="SUPFAM" id="SSF49265">
    <property type="entry name" value="Fibronectin type III"/>
    <property type="match status" value="2"/>
</dbReference>
<evidence type="ECO:0000256" key="1">
    <source>
        <dbReference type="ARBA" id="ARBA00022737"/>
    </source>
</evidence>
<gene>
    <name evidence="3" type="ORF">GOODEAATRI_018432</name>
</gene>
<feature type="domain" description="Fibronectin type-III" evidence="2">
    <location>
        <begin position="62"/>
        <end position="150"/>
    </location>
</feature>
<dbReference type="Proteomes" id="UP001476798">
    <property type="component" value="Unassembled WGS sequence"/>
</dbReference>
<comment type="caution">
    <text evidence="3">The sequence shown here is derived from an EMBL/GenBank/DDBJ whole genome shotgun (WGS) entry which is preliminary data.</text>
</comment>
<dbReference type="Pfam" id="PF00041">
    <property type="entry name" value="fn3"/>
    <property type="match status" value="2"/>
</dbReference>
<dbReference type="Gene3D" id="2.60.40.10">
    <property type="entry name" value="Immunoglobulins"/>
    <property type="match status" value="2"/>
</dbReference>
<protein>
    <recommendedName>
        <fullName evidence="2">Fibronectin type-III domain-containing protein</fullName>
    </recommendedName>
</protein>
<sequence>MRVTEYLITYVPTARGGLELDMKVPGNQKEANIQELEPGVEYLISVYAILSNKRSVPVNLPEPEGLKFKSVRETSVEVQWDPLDIPFDGWNLIFRNTKEVDGEILNSLGHPETTFEQSGLGPGQEYEVKLEVVKNNKRGPPASKNIVTSE</sequence>
<dbReference type="SMART" id="SM00060">
    <property type="entry name" value="FN3"/>
    <property type="match status" value="1"/>
</dbReference>